<dbReference type="PANTHER" id="PTHR32322:SF18">
    <property type="entry name" value="S-ADENOSYLMETHIONINE_S-ADENOSYLHOMOCYSTEINE TRANSPORTER"/>
    <property type="match status" value="1"/>
</dbReference>
<dbReference type="PANTHER" id="PTHR32322">
    <property type="entry name" value="INNER MEMBRANE TRANSPORTER"/>
    <property type="match status" value="1"/>
</dbReference>
<evidence type="ECO:0000256" key="5">
    <source>
        <dbReference type="ARBA" id="ARBA00022989"/>
    </source>
</evidence>
<comment type="subcellular location">
    <subcellularLocation>
        <location evidence="1">Cell membrane</location>
        <topology evidence="1">Multi-pass membrane protein</topology>
    </subcellularLocation>
</comment>
<feature type="transmembrane region" description="Helical" evidence="7">
    <location>
        <begin position="179"/>
        <end position="201"/>
    </location>
</feature>
<evidence type="ECO:0000313" key="10">
    <source>
        <dbReference type="Proteomes" id="UP001235840"/>
    </source>
</evidence>
<feature type="transmembrane region" description="Helical" evidence="7">
    <location>
        <begin position="125"/>
        <end position="144"/>
    </location>
</feature>
<feature type="transmembrane region" description="Helical" evidence="7">
    <location>
        <begin position="98"/>
        <end position="119"/>
    </location>
</feature>
<feature type="transmembrane region" description="Helical" evidence="7">
    <location>
        <begin position="156"/>
        <end position="173"/>
    </location>
</feature>
<comment type="similarity">
    <text evidence="2">Belongs to the EamA transporter family.</text>
</comment>
<feature type="transmembrane region" description="Helical" evidence="7">
    <location>
        <begin position="210"/>
        <end position="230"/>
    </location>
</feature>
<evidence type="ECO:0000256" key="4">
    <source>
        <dbReference type="ARBA" id="ARBA00022692"/>
    </source>
</evidence>
<dbReference type="EMBL" id="JAUSTY010000018">
    <property type="protein sequence ID" value="MDQ0167652.1"/>
    <property type="molecule type" value="Genomic_DNA"/>
</dbReference>
<keyword evidence="3" id="KW-1003">Cell membrane</keyword>
<evidence type="ECO:0000256" key="3">
    <source>
        <dbReference type="ARBA" id="ARBA00022475"/>
    </source>
</evidence>
<sequence>MSIESSDNQVDRDQKRSAAERFFTHPLGIVCAASGATLLWGSAFPMIKLSYDQLNIGSTDIFHQLLFAGYRFFLASLLIIGFMLLLRKKLSWQKNNGRTLLIIALFQTFLQYVFFYIGLGFSTGVQGSIIAGTTSFFQIIIAHFMYKNDYLSVRKVMGMLIGFMGVILVSSTGGTIKLAIGLGEILLLFAMFAGAMGNILAKNAAQKLDIFYMTCVQMLIGSTGLIAIGASQVGLFPFSFDWTSGLILFYLAFLSAAGFVLWNTVMKYNKVGSISTYLFLIPVFGVFLSSLLLNERMHGYVLISLFLVILGIIIVNRKEKEISIKS</sequence>
<feature type="transmembrane region" description="Helical" evidence="7">
    <location>
        <begin position="242"/>
        <end position="262"/>
    </location>
</feature>
<dbReference type="Pfam" id="PF00892">
    <property type="entry name" value="EamA"/>
    <property type="match status" value="2"/>
</dbReference>
<organism evidence="9 10">
    <name type="scientific">Caldalkalibacillus horti</name>
    <dbReference type="NCBI Taxonomy" id="77523"/>
    <lineage>
        <taxon>Bacteria</taxon>
        <taxon>Bacillati</taxon>
        <taxon>Bacillota</taxon>
        <taxon>Bacilli</taxon>
        <taxon>Bacillales</taxon>
        <taxon>Bacillaceae</taxon>
        <taxon>Caldalkalibacillus</taxon>
    </lineage>
</organism>
<protein>
    <submittedName>
        <fullName evidence="9">Drug/metabolite transporter (DMT)-like permease</fullName>
    </submittedName>
</protein>
<evidence type="ECO:0000256" key="1">
    <source>
        <dbReference type="ARBA" id="ARBA00004651"/>
    </source>
</evidence>
<accession>A0ABT9W340</accession>
<gene>
    <name evidence="9" type="ORF">J2S11_003579</name>
</gene>
<evidence type="ECO:0000259" key="8">
    <source>
        <dbReference type="Pfam" id="PF00892"/>
    </source>
</evidence>
<reference evidence="9 10" key="1">
    <citation type="submission" date="2023-07" db="EMBL/GenBank/DDBJ databases">
        <title>Genomic Encyclopedia of Type Strains, Phase IV (KMG-IV): sequencing the most valuable type-strain genomes for metagenomic binning, comparative biology and taxonomic classification.</title>
        <authorList>
            <person name="Goeker M."/>
        </authorList>
    </citation>
    <scope>NUCLEOTIDE SEQUENCE [LARGE SCALE GENOMIC DNA]</scope>
    <source>
        <strain evidence="9 10">DSM 12751</strain>
    </source>
</reference>
<keyword evidence="10" id="KW-1185">Reference proteome</keyword>
<evidence type="ECO:0000256" key="6">
    <source>
        <dbReference type="ARBA" id="ARBA00023136"/>
    </source>
</evidence>
<feature type="domain" description="EamA" evidence="8">
    <location>
        <begin position="30"/>
        <end position="170"/>
    </location>
</feature>
<evidence type="ECO:0000313" key="9">
    <source>
        <dbReference type="EMBL" id="MDQ0167652.1"/>
    </source>
</evidence>
<comment type="caution">
    <text evidence="9">The sequence shown here is derived from an EMBL/GenBank/DDBJ whole genome shotgun (WGS) entry which is preliminary data.</text>
</comment>
<feature type="transmembrane region" description="Helical" evidence="7">
    <location>
        <begin position="22"/>
        <end position="41"/>
    </location>
</feature>
<dbReference type="InterPro" id="IPR000620">
    <property type="entry name" value="EamA_dom"/>
</dbReference>
<dbReference type="RefSeq" id="WP_307396738.1">
    <property type="nucleotide sequence ID" value="NZ_BAAADK010000032.1"/>
</dbReference>
<dbReference type="InterPro" id="IPR037185">
    <property type="entry name" value="EmrE-like"/>
</dbReference>
<dbReference type="SUPFAM" id="SSF103481">
    <property type="entry name" value="Multidrug resistance efflux transporter EmrE"/>
    <property type="match status" value="2"/>
</dbReference>
<feature type="transmembrane region" description="Helical" evidence="7">
    <location>
        <begin position="61"/>
        <end position="86"/>
    </location>
</feature>
<name>A0ABT9W340_9BACI</name>
<feature type="transmembrane region" description="Helical" evidence="7">
    <location>
        <begin position="274"/>
        <end position="293"/>
    </location>
</feature>
<keyword evidence="5 7" id="KW-1133">Transmembrane helix</keyword>
<feature type="domain" description="EamA" evidence="8">
    <location>
        <begin position="182"/>
        <end position="316"/>
    </location>
</feature>
<dbReference type="InterPro" id="IPR050638">
    <property type="entry name" value="AA-Vitamin_Transporters"/>
</dbReference>
<evidence type="ECO:0000256" key="7">
    <source>
        <dbReference type="SAM" id="Phobius"/>
    </source>
</evidence>
<evidence type="ECO:0000256" key="2">
    <source>
        <dbReference type="ARBA" id="ARBA00007362"/>
    </source>
</evidence>
<keyword evidence="6 7" id="KW-0472">Membrane</keyword>
<keyword evidence="4 7" id="KW-0812">Transmembrane</keyword>
<dbReference type="Proteomes" id="UP001235840">
    <property type="component" value="Unassembled WGS sequence"/>
</dbReference>
<feature type="transmembrane region" description="Helical" evidence="7">
    <location>
        <begin position="299"/>
        <end position="316"/>
    </location>
</feature>
<proteinExistence type="inferred from homology"/>